<keyword evidence="2" id="KW-1185">Reference proteome</keyword>
<proteinExistence type="predicted"/>
<gene>
    <name evidence="1" type="ORF">OWV82_013777</name>
</gene>
<evidence type="ECO:0000313" key="1">
    <source>
        <dbReference type="EMBL" id="KAJ4715414.1"/>
    </source>
</evidence>
<accession>A0ACC1XXE7</accession>
<reference evidence="1 2" key="1">
    <citation type="journal article" date="2023" name="Science">
        <title>Complex scaffold remodeling in plant triterpene biosynthesis.</title>
        <authorList>
            <person name="De La Pena R."/>
            <person name="Hodgson H."/>
            <person name="Liu J.C."/>
            <person name="Stephenson M.J."/>
            <person name="Martin A.C."/>
            <person name="Owen C."/>
            <person name="Harkess A."/>
            <person name="Leebens-Mack J."/>
            <person name="Jimenez L.E."/>
            <person name="Osbourn A."/>
            <person name="Sattely E.S."/>
        </authorList>
    </citation>
    <scope>NUCLEOTIDE SEQUENCE [LARGE SCALE GENOMIC DNA]</scope>
    <source>
        <strain evidence="2">cv. JPN11</strain>
        <tissue evidence="1">Leaf</tissue>
    </source>
</reference>
<dbReference type="Proteomes" id="UP001164539">
    <property type="component" value="Chromosome 7"/>
</dbReference>
<name>A0ACC1XXE7_MELAZ</name>
<comment type="caution">
    <text evidence="1">The sequence shown here is derived from an EMBL/GenBank/DDBJ whole genome shotgun (WGS) entry which is preliminary data.</text>
</comment>
<evidence type="ECO:0000313" key="2">
    <source>
        <dbReference type="Proteomes" id="UP001164539"/>
    </source>
</evidence>
<dbReference type="EMBL" id="CM051400">
    <property type="protein sequence ID" value="KAJ4715414.1"/>
    <property type="molecule type" value="Genomic_DNA"/>
</dbReference>
<sequence length="310" mass="35353">MQTEIVHPQELPLLLLPNSFLNNNDVKSFLSIPTNKLHHLNLPAARGKTICGSSAGWLIVIDYVSTITLINPLTSAHIQLPQISPNKVLIHKAILSSEPECDPYNFVVMVIYGEKKQLAYYKARSESWEVLEAGCYYDDVISEGRRKFYALNEHGKVVKCKVNSLPAFKEVLEPWSFQGNKLYLFRIEGQFFVVFRSLKDHQVSGYETYKFSVFKLNVKKERYHMMGSFPSVALFLGQNQSTWLHADETKGVVGNSIYFTDDYASGCGGGGGHDFGRYNMEDDSVERFECWDFQNLKCIESRPIYLISNM</sequence>
<organism evidence="1 2">
    <name type="scientific">Melia azedarach</name>
    <name type="common">Chinaberry tree</name>
    <dbReference type="NCBI Taxonomy" id="155640"/>
    <lineage>
        <taxon>Eukaryota</taxon>
        <taxon>Viridiplantae</taxon>
        <taxon>Streptophyta</taxon>
        <taxon>Embryophyta</taxon>
        <taxon>Tracheophyta</taxon>
        <taxon>Spermatophyta</taxon>
        <taxon>Magnoliopsida</taxon>
        <taxon>eudicotyledons</taxon>
        <taxon>Gunneridae</taxon>
        <taxon>Pentapetalae</taxon>
        <taxon>rosids</taxon>
        <taxon>malvids</taxon>
        <taxon>Sapindales</taxon>
        <taxon>Meliaceae</taxon>
        <taxon>Melia</taxon>
    </lineage>
</organism>
<protein>
    <submittedName>
        <fullName evidence="1">F-box protein</fullName>
    </submittedName>
</protein>